<evidence type="ECO:0000313" key="2">
    <source>
        <dbReference type="Proteomes" id="UP000278627"/>
    </source>
</evidence>
<evidence type="ECO:0000313" key="1">
    <source>
        <dbReference type="EMBL" id="VDN84966.1"/>
    </source>
</evidence>
<sequence>MSYPICIKSNRFQLLPKKAKFLFCYIPNKRNSADAATKGLANQIVRNMVERTIMAEKIGERLVTVGI</sequence>
<dbReference type="AlphaFoldDB" id="A0A0N4T6H9"/>
<evidence type="ECO:0000313" key="3">
    <source>
        <dbReference type="WBParaSite" id="BPAG_0000381201-mRNA-1"/>
    </source>
</evidence>
<gene>
    <name evidence="1" type="ORF">BPAG_LOCUS3780</name>
</gene>
<proteinExistence type="predicted"/>
<dbReference type="Proteomes" id="UP000278627">
    <property type="component" value="Unassembled WGS sequence"/>
</dbReference>
<protein>
    <submittedName>
        <fullName evidence="3">Transposase</fullName>
    </submittedName>
</protein>
<keyword evidence="2" id="KW-1185">Reference proteome</keyword>
<name>A0A0N4T6H9_BRUPA</name>
<accession>A0A0N4T6H9</accession>
<dbReference type="WBParaSite" id="BPAG_0000381201-mRNA-1">
    <property type="protein sequence ID" value="BPAG_0000381201-mRNA-1"/>
    <property type="gene ID" value="BPAG_0000381201"/>
</dbReference>
<organism evidence="3">
    <name type="scientific">Brugia pahangi</name>
    <name type="common">Filarial nematode worm</name>
    <dbReference type="NCBI Taxonomy" id="6280"/>
    <lineage>
        <taxon>Eukaryota</taxon>
        <taxon>Metazoa</taxon>
        <taxon>Ecdysozoa</taxon>
        <taxon>Nematoda</taxon>
        <taxon>Chromadorea</taxon>
        <taxon>Rhabditida</taxon>
        <taxon>Spirurina</taxon>
        <taxon>Spiruromorpha</taxon>
        <taxon>Filarioidea</taxon>
        <taxon>Onchocercidae</taxon>
        <taxon>Brugia</taxon>
    </lineage>
</organism>
<reference evidence="1 2" key="2">
    <citation type="submission" date="2018-11" db="EMBL/GenBank/DDBJ databases">
        <authorList>
            <consortium name="Pathogen Informatics"/>
        </authorList>
    </citation>
    <scope>NUCLEOTIDE SEQUENCE [LARGE SCALE GENOMIC DNA]</scope>
</reference>
<dbReference type="EMBL" id="UZAD01001338">
    <property type="protein sequence ID" value="VDN84966.1"/>
    <property type="molecule type" value="Genomic_DNA"/>
</dbReference>
<reference evidence="3" key="1">
    <citation type="submission" date="2017-02" db="UniProtKB">
        <authorList>
            <consortium name="WormBaseParasite"/>
        </authorList>
    </citation>
    <scope>IDENTIFICATION</scope>
</reference>